<evidence type="ECO:0000256" key="5">
    <source>
        <dbReference type="ARBA" id="ARBA00022781"/>
    </source>
</evidence>
<evidence type="ECO:0000256" key="1">
    <source>
        <dbReference type="ARBA" id="ARBA00003456"/>
    </source>
</evidence>
<dbReference type="PANTHER" id="PTHR11693:SF22">
    <property type="entry name" value="ATP SYNTHASE SUBUNIT GAMMA, MITOCHONDRIAL"/>
    <property type="match status" value="1"/>
</dbReference>
<evidence type="ECO:0000256" key="3">
    <source>
        <dbReference type="ARBA" id="ARBA00007681"/>
    </source>
</evidence>
<dbReference type="HAMAP" id="MF_00815">
    <property type="entry name" value="ATP_synth_gamma_bact"/>
    <property type="match status" value="1"/>
</dbReference>
<dbReference type="GO" id="GO:0005886">
    <property type="term" value="C:plasma membrane"/>
    <property type="evidence" value="ECO:0007669"/>
    <property type="project" value="UniProtKB-SubCell"/>
</dbReference>
<keyword evidence="6 10" id="KW-0406">Ion transport</keyword>
<gene>
    <name evidence="10 11" type="primary">atpG</name>
    <name evidence="11" type="ORF">KDU71_15975</name>
</gene>
<reference evidence="11" key="1">
    <citation type="journal article" date="2018" name="Int. J. Syst. Evol. Microbiol.">
        <title>Carboxylicivirga sediminis sp. nov., isolated from coastal sediment.</title>
        <authorList>
            <person name="Wang F.Q."/>
            <person name="Ren L.H."/>
            <person name="Zou R.J."/>
            <person name="Sun Y.Z."/>
            <person name="Liu X.J."/>
            <person name="Jiang F."/>
            <person name="Liu L.J."/>
        </authorList>
    </citation>
    <scope>NUCLEOTIDE SEQUENCE</scope>
    <source>
        <strain evidence="11">JR1</strain>
    </source>
</reference>
<dbReference type="InterPro" id="IPR023632">
    <property type="entry name" value="ATP_synth_F1_gsu_CS"/>
</dbReference>
<reference evidence="11" key="2">
    <citation type="submission" date="2021-04" db="EMBL/GenBank/DDBJ databases">
        <authorList>
            <person name="Zhang T."/>
            <person name="Zhang Y."/>
            <person name="Lu D."/>
            <person name="Zuo D."/>
            <person name="Du Z."/>
        </authorList>
    </citation>
    <scope>NUCLEOTIDE SEQUENCE</scope>
    <source>
        <strain evidence="11">JR1</strain>
    </source>
</reference>
<evidence type="ECO:0000256" key="6">
    <source>
        <dbReference type="ARBA" id="ARBA00023065"/>
    </source>
</evidence>
<dbReference type="AlphaFoldDB" id="A0A941F596"/>
<comment type="subunit">
    <text evidence="10">F-type ATPases have 2 components, CF(1) - the catalytic core - and CF(0) - the membrane proton channel. CF(1) has five subunits: alpha(3), beta(3), gamma(1), delta(1), epsilon(1). CF(0) has three main subunits: a, b and c.</text>
</comment>
<comment type="subcellular location">
    <subcellularLocation>
        <location evidence="10">Cell membrane</location>
        <topology evidence="10">Peripheral membrane protein</topology>
    </subcellularLocation>
    <subcellularLocation>
        <location evidence="2">Membrane</location>
        <topology evidence="2">Peripheral membrane protein</topology>
    </subcellularLocation>
</comment>
<evidence type="ECO:0000256" key="7">
    <source>
        <dbReference type="ARBA" id="ARBA00023136"/>
    </source>
</evidence>
<dbReference type="Pfam" id="PF00231">
    <property type="entry name" value="ATP-synt"/>
    <property type="match status" value="1"/>
</dbReference>
<evidence type="ECO:0000256" key="2">
    <source>
        <dbReference type="ARBA" id="ARBA00004170"/>
    </source>
</evidence>
<evidence type="ECO:0000256" key="4">
    <source>
        <dbReference type="ARBA" id="ARBA00022448"/>
    </source>
</evidence>
<comment type="caution">
    <text evidence="11">The sequence shown here is derived from an EMBL/GenBank/DDBJ whole genome shotgun (WGS) entry which is preliminary data.</text>
</comment>
<dbReference type="GO" id="GO:0045259">
    <property type="term" value="C:proton-transporting ATP synthase complex"/>
    <property type="evidence" value="ECO:0007669"/>
    <property type="project" value="UniProtKB-KW"/>
</dbReference>
<keyword evidence="7 10" id="KW-0472">Membrane</keyword>
<dbReference type="GO" id="GO:0046933">
    <property type="term" value="F:proton-transporting ATP synthase activity, rotational mechanism"/>
    <property type="evidence" value="ECO:0007669"/>
    <property type="project" value="UniProtKB-UniRule"/>
</dbReference>
<evidence type="ECO:0000256" key="9">
    <source>
        <dbReference type="ARBA" id="ARBA00023310"/>
    </source>
</evidence>
<comment type="similarity">
    <text evidence="3 10">Belongs to the ATPase gamma chain family.</text>
</comment>
<dbReference type="PANTHER" id="PTHR11693">
    <property type="entry name" value="ATP SYNTHASE GAMMA CHAIN"/>
    <property type="match status" value="1"/>
</dbReference>
<evidence type="ECO:0000313" key="11">
    <source>
        <dbReference type="EMBL" id="MBR8537071.1"/>
    </source>
</evidence>
<dbReference type="CDD" id="cd12151">
    <property type="entry name" value="F1-ATPase_gamma"/>
    <property type="match status" value="1"/>
</dbReference>
<dbReference type="SUPFAM" id="SSF52943">
    <property type="entry name" value="ATP synthase (F1-ATPase), gamma subunit"/>
    <property type="match status" value="1"/>
</dbReference>
<dbReference type="GO" id="GO:0005524">
    <property type="term" value="F:ATP binding"/>
    <property type="evidence" value="ECO:0007669"/>
    <property type="project" value="UniProtKB-UniRule"/>
</dbReference>
<keyword evidence="4 10" id="KW-0813">Transport</keyword>
<keyword evidence="5 10" id="KW-0375">Hydrogen ion transport</keyword>
<dbReference type="InterPro" id="IPR000131">
    <property type="entry name" value="ATP_synth_F1_gsu"/>
</dbReference>
<comment type="function">
    <text evidence="1 10">Produces ATP from ADP in the presence of a proton gradient across the membrane. The gamma chain is believed to be important in regulating ATPase activity and the flow of protons through the CF(0) complex.</text>
</comment>
<dbReference type="PRINTS" id="PR00126">
    <property type="entry name" value="ATPASEGAMMA"/>
</dbReference>
<dbReference type="NCBIfam" id="TIGR01146">
    <property type="entry name" value="ATPsyn_F1gamma"/>
    <property type="match status" value="1"/>
</dbReference>
<dbReference type="PROSITE" id="PS00153">
    <property type="entry name" value="ATPASE_GAMMA"/>
    <property type="match status" value="1"/>
</dbReference>
<dbReference type="EMBL" id="JAGTAR010000026">
    <property type="protein sequence ID" value="MBR8537071.1"/>
    <property type="molecule type" value="Genomic_DNA"/>
</dbReference>
<sequence>MPSLKDIRIRINSVKTTRQVTSAMKMVSAAKFKKAQDDISYIRPYVDRLANIIRKLSEALEEGFQLEWAEVREPRKILIIAISSNRGLCGAFNTNVIKEVEKLCKVDFKLQNSAGNVDILAIGKQAQKILKQRGYNVVKDHNEIYSHTNLEKVTDVAHELMEAFVNKQYDRVVLVYNEYKNAAVQIIRSEQFLPMELPKANEVEQLTADYIIEPDVPTFITKVIPDALKTMFYRVILESLASEHGARMTSMHKATDNATDMLGELQLQYNKARQGAITTEILEIVGGAEALKK</sequence>
<dbReference type="InterPro" id="IPR035968">
    <property type="entry name" value="ATP_synth_F1_ATPase_gsu"/>
</dbReference>
<proteinExistence type="inferred from homology"/>
<dbReference type="RefSeq" id="WP_212192095.1">
    <property type="nucleotide sequence ID" value="NZ_JAGTAR010000026.1"/>
</dbReference>
<evidence type="ECO:0000256" key="8">
    <source>
        <dbReference type="ARBA" id="ARBA00023196"/>
    </source>
</evidence>
<keyword evidence="9 10" id="KW-0066">ATP synthesis</keyword>
<evidence type="ECO:0000256" key="10">
    <source>
        <dbReference type="HAMAP-Rule" id="MF_00815"/>
    </source>
</evidence>
<keyword evidence="8 10" id="KW-0139">CF(1)</keyword>
<dbReference type="Gene3D" id="1.10.287.80">
    <property type="entry name" value="ATP synthase, gamma subunit, helix hairpin domain"/>
    <property type="match status" value="1"/>
</dbReference>
<dbReference type="GO" id="GO:0042777">
    <property type="term" value="P:proton motive force-driven plasma membrane ATP synthesis"/>
    <property type="evidence" value="ECO:0007669"/>
    <property type="project" value="UniProtKB-UniRule"/>
</dbReference>
<keyword evidence="10" id="KW-1003">Cell membrane</keyword>
<keyword evidence="12" id="KW-1185">Reference proteome</keyword>
<dbReference type="Gene3D" id="3.40.1380.10">
    <property type="match status" value="1"/>
</dbReference>
<accession>A0A941F596</accession>
<dbReference type="Proteomes" id="UP000679220">
    <property type="component" value="Unassembled WGS sequence"/>
</dbReference>
<name>A0A941F596_9BACT</name>
<organism evidence="11 12">
    <name type="scientific">Carboxylicivirga sediminis</name>
    <dbReference type="NCBI Taxonomy" id="2006564"/>
    <lineage>
        <taxon>Bacteria</taxon>
        <taxon>Pseudomonadati</taxon>
        <taxon>Bacteroidota</taxon>
        <taxon>Bacteroidia</taxon>
        <taxon>Marinilabiliales</taxon>
        <taxon>Marinilabiliaceae</taxon>
        <taxon>Carboxylicivirga</taxon>
    </lineage>
</organism>
<evidence type="ECO:0000313" key="12">
    <source>
        <dbReference type="Proteomes" id="UP000679220"/>
    </source>
</evidence>
<protein>
    <recommendedName>
        <fullName evidence="10">ATP synthase gamma chain</fullName>
    </recommendedName>
    <alternativeName>
        <fullName evidence="10">ATP synthase F1 sector gamma subunit</fullName>
    </alternativeName>
    <alternativeName>
        <fullName evidence="10">F-ATPase gamma subunit</fullName>
    </alternativeName>
</protein>